<name>E9NII9_9CAUD</name>
<gene>
    <name evidence="2" type="ORF">EcP1_gp64</name>
</gene>
<dbReference type="OrthoDB" id="3750at10239"/>
<dbReference type="InterPro" id="IPR040775">
    <property type="entry name" value="Tail_spike_N"/>
</dbReference>
<dbReference type="RefSeq" id="YP_007003187.1">
    <property type="nucleotide sequence ID" value="NC_019485.1"/>
</dbReference>
<evidence type="ECO:0000313" key="3">
    <source>
        <dbReference type="Proteomes" id="UP000007263"/>
    </source>
</evidence>
<dbReference type="GeneID" id="14006843"/>
<evidence type="ECO:0000259" key="1">
    <source>
        <dbReference type="Pfam" id="PF18668"/>
    </source>
</evidence>
<reference evidence="2 3" key="1">
    <citation type="submission" date="2010-11" db="EMBL/GenBank/DDBJ databases">
        <title>Complete nucleotide sequence of the bacteriophage EcP1, a new member of the N4-like viruses.</title>
        <authorList>
            <person name="Zhu J."/>
            <person name="Rao X."/>
            <person name="Tan Y."/>
            <person name="Hu Z."/>
            <person name="Xiong K."/>
            <person name="Chen Z."/>
            <person name="Li S."/>
            <person name="Yang J."/>
            <person name="Jin X."/>
            <person name="Chen Y."/>
            <person name="Hu F."/>
        </authorList>
    </citation>
    <scope>NUCLEOTIDE SEQUENCE [LARGE SCALE GENOMIC DNA]</scope>
</reference>
<evidence type="ECO:0000313" key="2">
    <source>
        <dbReference type="EMBL" id="ADU79215.1"/>
    </source>
</evidence>
<dbReference type="EMBL" id="HQ641380">
    <property type="protein sequence ID" value="ADU79215.1"/>
    <property type="molecule type" value="Genomic_DNA"/>
</dbReference>
<dbReference type="Pfam" id="PF18668">
    <property type="entry name" value="Tail_spike_N"/>
    <property type="match status" value="1"/>
</dbReference>
<proteinExistence type="predicted"/>
<keyword evidence="3" id="KW-1185">Reference proteome</keyword>
<dbReference type="KEGG" id="vg:14006843"/>
<protein>
    <submittedName>
        <fullName evidence="2">Tail fiber protein</fullName>
    </submittedName>
</protein>
<dbReference type="Gene3D" id="2.10.10.80">
    <property type="match status" value="1"/>
</dbReference>
<organism evidence="2 3">
    <name type="scientific">Enterobacter phage EcP1</name>
    <dbReference type="NCBI Taxonomy" id="942016"/>
    <lineage>
        <taxon>Viruses</taxon>
        <taxon>Duplodnaviria</taxon>
        <taxon>Heunggongvirae</taxon>
        <taxon>Uroviricota</taxon>
        <taxon>Caudoviricetes</taxon>
        <taxon>Schitoviridae</taxon>
        <taxon>Eceepunavirus</taxon>
        <taxon>Eceepunavirus EcP1</taxon>
    </lineage>
</organism>
<dbReference type="Proteomes" id="UP000007263">
    <property type="component" value="Segment"/>
</dbReference>
<accession>E9NII9</accession>
<sequence>MAIMMNNYPHDCGNAGLVQKFIGTAYQTVKFVADNMHYIKTIYDMLTQYNMLACVESVEQLKNIDAKQVRFARIYELDGLEKRYVDYAFIDNDESGIKPNGIQYSGSWIKVGTSSAGTGGDGSRDIAWVYNNGSAQGGEESIIVPEQTAAVTCIYVNGNYQYPRLGFEYDELSQTIRLAQPLEEGDTVIAMLSGLPADPETPNVDNFKYFNWVYNNGKANGGEQTFRPPYNFKTVVAVFINGLRKEPQYHFTWNSEGLVQLREPVKENDFVVIQIGGDVHSLLLPNVMSGYTFKGGATLRTINDHIYDSVSKKWYQWIGVYPKHINENTVAADQINTDGGIFNYLNPLGLWIELNKHDIILKDSVTLKSYKLKIENGNLGVEEIQ</sequence>
<feature type="domain" description="Tail spike TSP1/Gp66 N-terminal" evidence="1">
    <location>
        <begin position="289"/>
        <end position="326"/>
    </location>
</feature>